<gene>
    <name evidence="4" type="ORF">JS756_32760</name>
</gene>
<proteinExistence type="predicted"/>
<sequence length="176" mass="18609">MARRTVVPVIGLLIGLVTLPVTAACGRHPSVADCRSPHLHWRLTRLSERAPGAPAALLSGTNTGARPCAFDGYPQLDVRVGKAQGVRSEPREKGEPARLVVEPGRTVDVPLFYRPDGGAPGSCWIAGGYNASSRVVPPHATGDDDGSPVHFTDAGGHRLPTQVCSDTLRMGPPRLR</sequence>
<dbReference type="EMBL" id="JAFFZS010000047">
    <property type="protein sequence ID" value="MBN0048772.1"/>
    <property type="molecule type" value="Genomic_DNA"/>
</dbReference>
<dbReference type="RefSeq" id="WP_205386903.1">
    <property type="nucleotide sequence ID" value="NZ_JAFFZS010000047.1"/>
</dbReference>
<evidence type="ECO:0000256" key="2">
    <source>
        <dbReference type="SAM" id="SignalP"/>
    </source>
</evidence>
<reference evidence="4 5" key="1">
    <citation type="submission" date="2021-02" db="EMBL/GenBank/DDBJ databases">
        <title>Whole genome sequencing of Streptomyces actuosus VRA1.</title>
        <authorList>
            <person name="Sen G."/>
            <person name="Sen A."/>
        </authorList>
    </citation>
    <scope>NUCLEOTIDE SEQUENCE [LARGE SCALE GENOMIC DNA]</scope>
    <source>
        <strain evidence="4 5">VRA1</strain>
    </source>
</reference>
<evidence type="ECO:0000256" key="1">
    <source>
        <dbReference type="SAM" id="MobiDB-lite"/>
    </source>
</evidence>
<accession>A0ABS2W042</accession>
<name>A0ABS2W042_STRAS</name>
<keyword evidence="5" id="KW-1185">Reference proteome</keyword>
<evidence type="ECO:0000313" key="5">
    <source>
        <dbReference type="Proteomes" id="UP000788262"/>
    </source>
</evidence>
<organism evidence="4 5">
    <name type="scientific">Streptomyces actuosus</name>
    <dbReference type="NCBI Taxonomy" id="1885"/>
    <lineage>
        <taxon>Bacteria</taxon>
        <taxon>Bacillati</taxon>
        <taxon>Actinomycetota</taxon>
        <taxon>Actinomycetes</taxon>
        <taxon>Kitasatosporales</taxon>
        <taxon>Streptomycetaceae</taxon>
        <taxon>Streptomyces</taxon>
    </lineage>
</organism>
<keyword evidence="2" id="KW-0732">Signal</keyword>
<protein>
    <submittedName>
        <fullName evidence="4">DUF4232 domain-containing protein</fullName>
    </submittedName>
</protein>
<evidence type="ECO:0000259" key="3">
    <source>
        <dbReference type="Pfam" id="PF14016"/>
    </source>
</evidence>
<feature type="domain" description="DUF4232" evidence="3">
    <location>
        <begin position="34"/>
        <end position="155"/>
    </location>
</feature>
<feature type="signal peptide" evidence="2">
    <location>
        <begin position="1"/>
        <end position="23"/>
    </location>
</feature>
<dbReference type="Pfam" id="PF14016">
    <property type="entry name" value="DUF4232"/>
    <property type="match status" value="1"/>
</dbReference>
<dbReference type="Proteomes" id="UP000788262">
    <property type="component" value="Unassembled WGS sequence"/>
</dbReference>
<feature type="chain" id="PRO_5047015038" evidence="2">
    <location>
        <begin position="24"/>
        <end position="176"/>
    </location>
</feature>
<evidence type="ECO:0000313" key="4">
    <source>
        <dbReference type="EMBL" id="MBN0048772.1"/>
    </source>
</evidence>
<feature type="region of interest" description="Disordered" evidence="1">
    <location>
        <begin position="139"/>
        <end position="176"/>
    </location>
</feature>
<dbReference type="InterPro" id="IPR025326">
    <property type="entry name" value="DUF4232"/>
</dbReference>
<dbReference type="PROSITE" id="PS51257">
    <property type="entry name" value="PROKAR_LIPOPROTEIN"/>
    <property type="match status" value="1"/>
</dbReference>
<comment type="caution">
    <text evidence="4">The sequence shown here is derived from an EMBL/GenBank/DDBJ whole genome shotgun (WGS) entry which is preliminary data.</text>
</comment>